<feature type="chain" id="PRO_5016746656" description="Secreted protein" evidence="1">
    <location>
        <begin position="22"/>
        <end position="132"/>
    </location>
</feature>
<evidence type="ECO:0000313" key="3">
    <source>
        <dbReference type="Proteomes" id="UP000253769"/>
    </source>
</evidence>
<feature type="signal peptide" evidence="1">
    <location>
        <begin position="1"/>
        <end position="21"/>
    </location>
</feature>
<accession>A0A369WDC5</accession>
<evidence type="ECO:0008006" key="4">
    <source>
        <dbReference type="Google" id="ProtNLM"/>
    </source>
</evidence>
<keyword evidence="1" id="KW-0732">Signal</keyword>
<proteinExistence type="predicted"/>
<dbReference type="EMBL" id="QQOH01000003">
    <property type="protein sequence ID" value="RDE19647.1"/>
    <property type="molecule type" value="Genomic_DNA"/>
</dbReference>
<evidence type="ECO:0000313" key="2">
    <source>
        <dbReference type="EMBL" id="RDE19647.1"/>
    </source>
</evidence>
<name>A0A369WDC5_9GAMM</name>
<dbReference type="AlphaFoldDB" id="A0A369WDC5"/>
<protein>
    <recommendedName>
        <fullName evidence="4">Secreted protein</fullName>
    </recommendedName>
</protein>
<reference evidence="2 3" key="1">
    <citation type="submission" date="2018-07" db="EMBL/GenBank/DDBJ databases">
        <title>Motiliproteus coralliicola sp. nov., a bacterium isolated from Coral.</title>
        <authorList>
            <person name="Wang G."/>
        </authorList>
    </citation>
    <scope>NUCLEOTIDE SEQUENCE [LARGE SCALE GENOMIC DNA]</scope>
    <source>
        <strain evidence="2 3">C34</strain>
    </source>
</reference>
<evidence type="ECO:0000256" key="1">
    <source>
        <dbReference type="SAM" id="SignalP"/>
    </source>
</evidence>
<comment type="caution">
    <text evidence="2">The sequence shown here is derived from an EMBL/GenBank/DDBJ whole genome shotgun (WGS) entry which is preliminary data.</text>
</comment>
<dbReference type="OrthoDB" id="6119523at2"/>
<dbReference type="RefSeq" id="WP_114695992.1">
    <property type="nucleotide sequence ID" value="NZ_QQOH01000003.1"/>
</dbReference>
<organism evidence="2 3">
    <name type="scientific">Motiliproteus coralliicola</name>
    <dbReference type="NCBI Taxonomy" id="2283196"/>
    <lineage>
        <taxon>Bacteria</taxon>
        <taxon>Pseudomonadati</taxon>
        <taxon>Pseudomonadota</taxon>
        <taxon>Gammaproteobacteria</taxon>
        <taxon>Oceanospirillales</taxon>
        <taxon>Oceanospirillaceae</taxon>
        <taxon>Motiliproteus</taxon>
    </lineage>
</organism>
<dbReference type="Proteomes" id="UP000253769">
    <property type="component" value="Unassembled WGS sequence"/>
</dbReference>
<gene>
    <name evidence="2" type="ORF">DV711_12250</name>
</gene>
<sequence>MTRTFVLSLLVGGMLPSLAQAESMNLRCSYTEASYSAAYMKQPESRKCPQTRCYYDLRFNTEQTQASVNQAEGYQFSQTEEQYKLYREMENPIVEGIDKSAFLINKSDLSYRSRKSTPPDVVIETSGQCEAF</sequence>
<keyword evidence="3" id="KW-1185">Reference proteome</keyword>